<organism evidence="1">
    <name type="scientific">marine sediment metagenome</name>
    <dbReference type="NCBI Taxonomy" id="412755"/>
    <lineage>
        <taxon>unclassified sequences</taxon>
        <taxon>metagenomes</taxon>
        <taxon>ecological metagenomes</taxon>
    </lineage>
</organism>
<protein>
    <submittedName>
        <fullName evidence="1">Uncharacterized protein</fullName>
    </submittedName>
</protein>
<gene>
    <name evidence="1" type="ORF">S01H1_21427</name>
</gene>
<proteinExistence type="predicted"/>
<sequence>MYIAPVVDDELHKHPTAGIIANFAAKPVRPVVELPLM</sequence>
<dbReference type="EMBL" id="BARS01011877">
    <property type="protein sequence ID" value="GAF94731.1"/>
    <property type="molecule type" value="Genomic_DNA"/>
</dbReference>
<comment type="caution">
    <text evidence="1">The sequence shown here is derived from an EMBL/GenBank/DDBJ whole genome shotgun (WGS) entry which is preliminary data.</text>
</comment>
<dbReference type="AlphaFoldDB" id="X0U5V4"/>
<name>X0U5V4_9ZZZZ</name>
<accession>X0U5V4</accession>
<reference evidence="1" key="1">
    <citation type="journal article" date="2014" name="Front. Microbiol.">
        <title>High frequency of phylogenetically diverse reductive dehalogenase-homologous genes in deep subseafloor sedimentary metagenomes.</title>
        <authorList>
            <person name="Kawai M."/>
            <person name="Futagami T."/>
            <person name="Toyoda A."/>
            <person name="Takaki Y."/>
            <person name="Nishi S."/>
            <person name="Hori S."/>
            <person name="Arai W."/>
            <person name="Tsubouchi T."/>
            <person name="Morono Y."/>
            <person name="Uchiyama I."/>
            <person name="Ito T."/>
            <person name="Fujiyama A."/>
            <person name="Inagaki F."/>
            <person name="Takami H."/>
        </authorList>
    </citation>
    <scope>NUCLEOTIDE SEQUENCE</scope>
    <source>
        <strain evidence="1">Expedition CK06-06</strain>
    </source>
</reference>
<evidence type="ECO:0000313" key="1">
    <source>
        <dbReference type="EMBL" id="GAF94731.1"/>
    </source>
</evidence>
<feature type="non-terminal residue" evidence="1">
    <location>
        <position position="37"/>
    </location>
</feature>